<dbReference type="AlphaFoldDB" id="A0A8S3TE16"/>
<dbReference type="InterPro" id="IPR018378">
    <property type="entry name" value="C-type_lectin_CS"/>
</dbReference>
<keyword evidence="3" id="KW-0768">Sushi</keyword>
<dbReference type="Pfam" id="PF00084">
    <property type="entry name" value="Sushi"/>
    <property type="match status" value="1"/>
</dbReference>
<dbReference type="InterPro" id="IPR001304">
    <property type="entry name" value="C-type_lectin-like"/>
</dbReference>
<keyword evidence="8" id="KW-1185">Reference proteome</keyword>
<dbReference type="CDD" id="cd00033">
    <property type="entry name" value="CCP"/>
    <property type="match status" value="1"/>
</dbReference>
<dbReference type="SUPFAM" id="SSF56436">
    <property type="entry name" value="C-type lectin-like"/>
    <property type="match status" value="1"/>
</dbReference>
<dbReference type="InterPro" id="IPR050111">
    <property type="entry name" value="C-type_lectin/snaclec_domain"/>
</dbReference>
<organism evidence="7 8">
    <name type="scientific">Mytilus edulis</name>
    <name type="common">Blue mussel</name>
    <dbReference type="NCBI Taxonomy" id="6550"/>
    <lineage>
        <taxon>Eukaryota</taxon>
        <taxon>Metazoa</taxon>
        <taxon>Spiralia</taxon>
        <taxon>Lophotrochozoa</taxon>
        <taxon>Mollusca</taxon>
        <taxon>Bivalvia</taxon>
        <taxon>Autobranchia</taxon>
        <taxon>Pteriomorphia</taxon>
        <taxon>Mytilida</taxon>
        <taxon>Mytiloidea</taxon>
        <taxon>Mytilidae</taxon>
        <taxon>Mytilinae</taxon>
        <taxon>Mytilus</taxon>
    </lineage>
</organism>
<dbReference type="Gene3D" id="2.10.70.10">
    <property type="entry name" value="Complement Module, domain 1"/>
    <property type="match status" value="1"/>
</dbReference>
<comment type="caution">
    <text evidence="7">The sequence shown here is derived from an EMBL/GenBank/DDBJ whole genome shotgun (WGS) entry which is preliminary data.</text>
</comment>
<dbReference type="InterPro" id="IPR000436">
    <property type="entry name" value="Sushi_SCR_CCP_dom"/>
</dbReference>
<proteinExistence type="predicted"/>
<dbReference type="CDD" id="cd00037">
    <property type="entry name" value="CLECT"/>
    <property type="match status" value="1"/>
</dbReference>
<dbReference type="InterPro" id="IPR016187">
    <property type="entry name" value="CTDL_fold"/>
</dbReference>
<accession>A0A8S3TE16</accession>
<dbReference type="Gene3D" id="3.10.100.10">
    <property type="entry name" value="Mannose-Binding Protein A, subunit A"/>
    <property type="match status" value="1"/>
</dbReference>
<feature type="domain" description="C-type lectin" evidence="5">
    <location>
        <begin position="134"/>
        <end position="266"/>
    </location>
</feature>
<name>A0A8S3TE16_MYTED</name>
<evidence type="ECO:0000256" key="2">
    <source>
        <dbReference type="ARBA" id="ARBA00023157"/>
    </source>
</evidence>
<dbReference type="Pfam" id="PF00059">
    <property type="entry name" value="Lectin_C"/>
    <property type="match status" value="1"/>
</dbReference>
<dbReference type="SMART" id="SM00034">
    <property type="entry name" value="CLECT"/>
    <property type="match status" value="1"/>
</dbReference>
<sequence length="268" mass="30096">MFNCWYVIVIALSIYNETNAEKLTHQCKTSQGRCAETKDSNCEISFGSGWTEKGSCCRRRPCCVFQCEDIPPNNLTNGTVTVTERTIGSTANFTCDAGHSLVGNETLKCTSSGWNGNIPQCRLYIVCPETIAFFRGSKYIFSCRQGTWSNSEAYCNTKGGHLTSIETAEENTFILDVLELMQTILELPPYFWIGLTSNNPDMSYKWLSGEPLNFTDWFQGTPQQPQQPDNVNTNGVANANCALISQGYSLKWADEVCYQSLWYICEIR</sequence>
<feature type="domain" description="Sushi" evidence="6">
    <location>
        <begin position="65"/>
        <end position="123"/>
    </location>
</feature>
<evidence type="ECO:0000256" key="3">
    <source>
        <dbReference type="PROSITE-ProRule" id="PRU00302"/>
    </source>
</evidence>
<feature type="chain" id="PRO_5035760741" evidence="4">
    <location>
        <begin position="21"/>
        <end position="268"/>
    </location>
</feature>
<evidence type="ECO:0000259" key="5">
    <source>
        <dbReference type="PROSITE" id="PS50041"/>
    </source>
</evidence>
<dbReference type="PROSITE" id="PS50923">
    <property type="entry name" value="SUSHI"/>
    <property type="match status" value="1"/>
</dbReference>
<dbReference type="InterPro" id="IPR016186">
    <property type="entry name" value="C-type_lectin-like/link_sf"/>
</dbReference>
<dbReference type="Proteomes" id="UP000683360">
    <property type="component" value="Unassembled WGS sequence"/>
</dbReference>
<reference evidence="7" key="1">
    <citation type="submission" date="2021-03" db="EMBL/GenBank/DDBJ databases">
        <authorList>
            <person name="Bekaert M."/>
        </authorList>
    </citation>
    <scope>NUCLEOTIDE SEQUENCE</scope>
</reference>
<gene>
    <name evidence="7" type="ORF">MEDL_40436</name>
</gene>
<evidence type="ECO:0000313" key="7">
    <source>
        <dbReference type="EMBL" id="CAG2227418.1"/>
    </source>
</evidence>
<evidence type="ECO:0000256" key="4">
    <source>
        <dbReference type="SAM" id="SignalP"/>
    </source>
</evidence>
<comment type="caution">
    <text evidence="3">Lacks conserved residue(s) required for the propagation of feature annotation.</text>
</comment>
<dbReference type="OrthoDB" id="6153286at2759"/>
<evidence type="ECO:0000256" key="1">
    <source>
        <dbReference type="ARBA" id="ARBA00022729"/>
    </source>
</evidence>
<dbReference type="PROSITE" id="PS50041">
    <property type="entry name" value="C_TYPE_LECTIN_2"/>
    <property type="match status" value="1"/>
</dbReference>
<dbReference type="SUPFAM" id="SSF57535">
    <property type="entry name" value="Complement control module/SCR domain"/>
    <property type="match status" value="1"/>
</dbReference>
<evidence type="ECO:0000313" key="8">
    <source>
        <dbReference type="Proteomes" id="UP000683360"/>
    </source>
</evidence>
<keyword evidence="2" id="KW-1015">Disulfide bond</keyword>
<dbReference type="PANTHER" id="PTHR22803">
    <property type="entry name" value="MANNOSE, PHOSPHOLIPASE, LECTIN RECEPTOR RELATED"/>
    <property type="match status" value="1"/>
</dbReference>
<dbReference type="SMART" id="SM00032">
    <property type="entry name" value="CCP"/>
    <property type="match status" value="1"/>
</dbReference>
<dbReference type="EMBL" id="CAJPWZ010001961">
    <property type="protein sequence ID" value="CAG2227418.1"/>
    <property type="molecule type" value="Genomic_DNA"/>
</dbReference>
<feature type="signal peptide" evidence="4">
    <location>
        <begin position="1"/>
        <end position="20"/>
    </location>
</feature>
<dbReference type="InterPro" id="IPR035976">
    <property type="entry name" value="Sushi/SCR/CCP_sf"/>
</dbReference>
<dbReference type="PROSITE" id="PS00615">
    <property type="entry name" value="C_TYPE_LECTIN_1"/>
    <property type="match status" value="1"/>
</dbReference>
<protein>
    <submittedName>
        <fullName evidence="7">Uncharacterized protein</fullName>
    </submittedName>
</protein>
<keyword evidence="1 4" id="KW-0732">Signal</keyword>
<evidence type="ECO:0000259" key="6">
    <source>
        <dbReference type="PROSITE" id="PS50923"/>
    </source>
</evidence>